<keyword evidence="2" id="KW-0472">Membrane</keyword>
<dbReference type="AlphaFoldDB" id="A0A2U8WNR1"/>
<accession>A0A2U8WNR1</accession>
<evidence type="ECO:0000313" key="3">
    <source>
        <dbReference type="EMBL" id="AWN47148.1"/>
    </source>
</evidence>
<feature type="region of interest" description="Disordered" evidence="1">
    <location>
        <begin position="1"/>
        <end position="25"/>
    </location>
</feature>
<feature type="compositionally biased region" description="Polar residues" evidence="1">
    <location>
        <begin position="11"/>
        <end position="21"/>
    </location>
</feature>
<evidence type="ECO:0000313" key="4">
    <source>
        <dbReference type="Proteomes" id="UP000245444"/>
    </source>
</evidence>
<dbReference type="KEGG" id="mtea:DK419_13175"/>
<sequence length="159" mass="17998">MADRDRRDATTPENSRPSSTPEAFAAQRPLENFIATTLSEIQQEQGRQAERSLETNRKFDELYRRLDRLSDKLDQMHSSSTLTSATVNRIEPKVESHADSYSKLSGMVSSTRILLGMAATMLSAILIVFWWTNSSRLERLLRIVDSPAIAKIIQRESGK</sequence>
<name>A0A2U8WNR1_9HYPH</name>
<reference evidence="3 4" key="1">
    <citation type="submission" date="2018-05" db="EMBL/GenBank/DDBJ databases">
        <title>Complete Genome Sequence of Methylobacterium sp. 17Sr1-28.</title>
        <authorList>
            <person name="Srinivasan S."/>
        </authorList>
    </citation>
    <scope>NUCLEOTIDE SEQUENCE [LARGE SCALE GENOMIC DNA]</scope>
    <source>
        <strain evidence="3 4">17Sr1-28</strain>
    </source>
</reference>
<keyword evidence="4" id="KW-1185">Reference proteome</keyword>
<feature type="transmembrane region" description="Helical" evidence="2">
    <location>
        <begin position="113"/>
        <end position="132"/>
    </location>
</feature>
<organism evidence="3 4">
    <name type="scientific">Methylobacterium terrae</name>
    <dbReference type="NCBI Taxonomy" id="2202827"/>
    <lineage>
        <taxon>Bacteria</taxon>
        <taxon>Pseudomonadati</taxon>
        <taxon>Pseudomonadota</taxon>
        <taxon>Alphaproteobacteria</taxon>
        <taxon>Hyphomicrobiales</taxon>
        <taxon>Methylobacteriaceae</taxon>
        <taxon>Methylobacterium</taxon>
    </lineage>
</organism>
<dbReference type="EMBL" id="CP029553">
    <property type="protein sequence ID" value="AWN47148.1"/>
    <property type="molecule type" value="Genomic_DNA"/>
</dbReference>
<proteinExistence type="predicted"/>
<protein>
    <submittedName>
        <fullName evidence="3">Uncharacterized protein</fullName>
    </submittedName>
</protein>
<evidence type="ECO:0000256" key="1">
    <source>
        <dbReference type="SAM" id="MobiDB-lite"/>
    </source>
</evidence>
<feature type="compositionally biased region" description="Basic and acidic residues" evidence="1">
    <location>
        <begin position="1"/>
        <end position="10"/>
    </location>
</feature>
<keyword evidence="2" id="KW-1133">Transmembrane helix</keyword>
<keyword evidence="2" id="KW-0812">Transmembrane</keyword>
<dbReference type="Proteomes" id="UP000245444">
    <property type="component" value="Chromosome"/>
</dbReference>
<dbReference type="RefSeq" id="WP_109959479.1">
    <property type="nucleotide sequence ID" value="NZ_CP029553.1"/>
</dbReference>
<evidence type="ECO:0000256" key="2">
    <source>
        <dbReference type="SAM" id="Phobius"/>
    </source>
</evidence>
<gene>
    <name evidence="3" type="ORF">DK419_13175</name>
</gene>